<dbReference type="AlphaFoldDB" id="B0W4S7"/>
<feature type="region of interest" description="Disordered" evidence="1">
    <location>
        <begin position="1"/>
        <end position="38"/>
    </location>
</feature>
<feature type="compositionally biased region" description="Basic and acidic residues" evidence="1">
    <location>
        <begin position="24"/>
        <end position="37"/>
    </location>
</feature>
<keyword evidence="4" id="KW-1185">Reference proteome</keyword>
<accession>B0W4S7</accession>
<organism>
    <name type="scientific">Culex quinquefasciatus</name>
    <name type="common">Southern house mosquito</name>
    <name type="synonym">Culex pungens</name>
    <dbReference type="NCBI Taxonomy" id="7176"/>
    <lineage>
        <taxon>Eukaryota</taxon>
        <taxon>Metazoa</taxon>
        <taxon>Ecdysozoa</taxon>
        <taxon>Arthropoda</taxon>
        <taxon>Hexapoda</taxon>
        <taxon>Insecta</taxon>
        <taxon>Pterygota</taxon>
        <taxon>Neoptera</taxon>
        <taxon>Endopterygota</taxon>
        <taxon>Diptera</taxon>
        <taxon>Nematocera</taxon>
        <taxon>Culicoidea</taxon>
        <taxon>Culicidae</taxon>
        <taxon>Culicinae</taxon>
        <taxon>Culicini</taxon>
        <taxon>Culex</taxon>
        <taxon>Culex</taxon>
    </lineage>
</organism>
<evidence type="ECO:0000256" key="1">
    <source>
        <dbReference type="SAM" id="MobiDB-lite"/>
    </source>
</evidence>
<gene>
    <name evidence="3" type="primary">6033235</name>
    <name evidence="2" type="ORF">CpipJ_CPIJ001934</name>
</gene>
<protein>
    <submittedName>
        <fullName evidence="2 3">Uncharacterized protein</fullName>
    </submittedName>
</protein>
<dbReference type="KEGG" id="cqu:CpipJ_CPIJ001934"/>
<feature type="region of interest" description="Disordered" evidence="1">
    <location>
        <begin position="293"/>
        <end position="315"/>
    </location>
</feature>
<dbReference type="EMBL" id="DS231839">
    <property type="protein sequence ID" value="EDS34265.1"/>
    <property type="molecule type" value="Genomic_DNA"/>
</dbReference>
<evidence type="ECO:0000313" key="3">
    <source>
        <dbReference type="EnsemblMetazoa" id="CPIJ001934-PA"/>
    </source>
</evidence>
<evidence type="ECO:0000313" key="2">
    <source>
        <dbReference type="EMBL" id="EDS34265.1"/>
    </source>
</evidence>
<name>B0W4S7_CULQU</name>
<feature type="compositionally biased region" description="Polar residues" evidence="1">
    <location>
        <begin position="1"/>
        <end position="12"/>
    </location>
</feature>
<proteinExistence type="predicted"/>
<dbReference type="HOGENOM" id="CLU_883537_0_0_1"/>
<dbReference type="Proteomes" id="UP000002320">
    <property type="component" value="Unassembled WGS sequence"/>
</dbReference>
<reference evidence="2" key="1">
    <citation type="submission" date="2007-03" db="EMBL/GenBank/DDBJ databases">
        <title>Annotation of Culex pipiens quinquefasciatus.</title>
        <authorList>
            <consortium name="The Broad Institute Genome Sequencing Platform"/>
            <person name="Atkinson P.W."/>
            <person name="Hemingway J."/>
            <person name="Christensen B.M."/>
            <person name="Higgs S."/>
            <person name="Kodira C."/>
            <person name="Hannick L."/>
            <person name="Megy K."/>
            <person name="O'Leary S."/>
            <person name="Pearson M."/>
            <person name="Haas B.J."/>
            <person name="Mauceli E."/>
            <person name="Wortman J.R."/>
            <person name="Lee N.H."/>
            <person name="Guigo R."/>
            <person name="Stanke M."/>
            <person name="Alvarado L."/>
            <person name="Amedeo P."/>
            <person name="Antoine C.H."/>
            <person name="Arensburger P."/>
            <person name="Bidwell S.L."/>
            <person name="Crawford M."/>
            <person name="Camaro F."/>
            <person name="Devon K."/>
            <person name="Engels R."/>
            <person name="Hammond M."/>
            <person name="Howarth C."/>
            <person name="Koehrsen M."/>
            <person name="Lawson D."/>
            <person name="Montgomery P."/>
            <person name="Nene V."/>
            <person name="Nusbaum C."/>
            <person name="Puiu D."/>
            <person name="Romero-Severson J."/>
            <person name="Severson D.W."/>
            <person name="Shumway M."/>
            <person name="Sisk P."/>
            <person name="Stolte C."/>
            <person name="Zeng Q."/>
            <person name="Eisenstadt E."/>
            <person name="Fraser-Liggett C."/>
            <person name="Strausberg R."/>
            <person name="Galagan J."/>
            <person name="Birren B."/>
            <person name="Collins F.H."/>
        </authorList>
    </citation>
    <scope>NUCLEOTIDE SEQUENCE [LARGE SCALE GENOMIC DNA]</scope>
    <source>
        <strain evidence="2">JHB</strain>
    </source>
</reference>
<dbReference type="EnsemblMetazoa" id="CPIJ001934-RA">
    <property type="protein sequence ID" value="CPIJ001934-PA"/>
    <property type="gene ID" value="CPIJ001934"/>
</dbReference>
<reference evidence="3" key="2">
    <citation type="submission" date="2021-02" db="UniProtKB">
        <authorList>
            <consortium name="EnsemblMetazoa"/>
        </authorList>
    </citation>
    <scope>IDENTIFICATION</scope>
    <source>
        <strain evidence="3">JHB</strain>
    </source>
</reference>
<dbReference type="InParanoid" id="B0W4S7"/>
<sequence length="315" mass="35262">MAGSTETLTSYREITRRNNTRPKPATETHNRPRKSTECDCSNPELVKQLFYGNRRHYGTVNVKRVLSFWINSILQVYCEPSGTLNNTTRFVSGRKGARATAPDKAMVTTDCVLAVELVVGTEEPRNRQRHQPPPPGSTRLLVISVPFFRLSLSHYIVRKHLVLDYGTRHPDDDDNTETGSVWLNDGHTKTGDVHHIRLETEGVRVNSMVLKVEATEQQISGHEFSIIDLFLEGHQLGHHENQANVEKWLGGGCGKCNAKLETDTIDSTFHILLAKVLQNITLSFLPTFQSRTHAAQPSSSTSGNQLNISGSRKKQ</sequence>
<evidence type="ECO:0000313" key="4">
    <source>
        <dbReference type="Proteomes" id="UP000002320"/>
    </source>
</evidence>
<dbReference type="VEuPathDB" id="VectorBase:CPIJ001934"/>